<feature type="domain" description="Ig-like" evidence="6">
    <location>
        <begin position="12"/>
        <end position="98"/>
    </location>
</feature>
<feature type="domain" description="F5/8 type C" evidence="5">
    <location>
        <begin position="281"/>
        <end position="431"/>
    </location>
</feature>
<keyword evidence="3" id="KW-1015">Disulfide bond</keyword>
<evidence type="ECO:0000313" key="7">
    <source>
        <dbReference type="EMBL" id="CAH3174395.1"/>
    </source>
</evidence>
<evidence type="ECO:0000259" key="6">
    <source>
        <dbReference type="PROSITE" id="PS50835"/>
    </source>
</evidence>
<dbReference type="PANTHER" id="PTHR12231:SF253">
    <property type="entry name" value="DPR-INTERACTING PROTEIN ETA, ISOFORM B-RELATED"/>
    <property type="match status" value="1"/>
</dbReference>
<dbReference type="InterPro" id="IPR036179">
    <property type="entry name" value="Ig-like_dom_sf"/>
</dbReference>
<dbReference type="EMBL" id="CALNXI010001662">
    <property type="protein sequence ID" value="CAH3174395.1"/>
    <property type="molecule type" value="Genomic_DNA"/>
</dbReference>
<evidence type="ECO:0000256" key="3">
    <source>
        <dbReference type="ARBA" id="ARBA00023157"/>
    </source>
</evidence>
<comment type="caution">
    <text evidence="7">The sequence shown here is derived from an EMBL/GenBank/DDBJ whole genome shotgun (WGS) entry which is preliminary data.</text>
</comment>
<dbReference type="SMART" id="SM00409">
    <property type="entry name" value="IG"/>
    <property type="match status" value="3"/>
</dbReference>
<protein>
    <recommendedName>
        <fullName evidence="9">F5/8 type C domain-containing protein</fullName>
    </recommendedName>
</protein>
<name>A0ABN8RAR4_9CNID</name>
<gene>
    <name evidence="7" type="ORF">PEVE_00009536</name>
</gene>
<dbReference type="SUPFAM" id="SSF48726">
    <property type="entry name" value="Immunoglobulin"/>
    <property type="match status" value="3"/>
</dbReference>
<dbReference type="Gene3D" id="2.60.40.10">
    <property type="entry name" value="Immunoglobulins"/>
    <property type="match status" value="3"/>
</dbReference>
<feature type="domain" description="Ig-like" evidence="6">
    <location>
        <begin position="101"/>
        <end position="187"/>
    </location>
</feature>
<dbReference type="PANTHER" id="PTHR12231">
    <property type="entry name" value="CTX-RELATED TYPE I TRANSMEMBRANE PROTEIN"/>
    <property type="match status" value="1"/>
</dbReference>
<evidence type="ECO:0000259" key="5">
    <source>
        <dbReference type="PROSITE" id="PS50022"/>
    </source>
</evidence>
<evidence type="ECO:0008006" key="9">
    <source>
        <dbReference type="Google" id="ProtNLM"/>
    </source>
</evidence>
<dbReference type="PROSITE" id="PS50022">
    <property type="entry name" value="FA58C_3"/>
    <property type="match status" value="1"/>
</dbReference>
<dbReference type="SMART" id="SM00231">
    <property type="entry name" value="FA58C"/>
    <property type="match status" value="1"/>
</dbReference>
<evidence type="ECO:0000256" key="4">
    <source>
        <dbReference type="ARBA" id="ARBA00023319"/>
    </source>
</evidence>
<proteinExistence type="predicted"/>
<dbReference type="InterPro" id="IPR008979">
    <property type="entry name" value="Galactose-bd-like_sf"/>
</dbReference>
<dbReference type="InterPro" id="IPR013783">
    <property type="entry name" value="Ig-like_fold"/>
</dbReference>
<dbReference type="InterPro" id="IPR000421">
    <property type="entry name" value="FA58C"/>
</dbReference>
<dbReference type="Pfam" id="PF13927">
    <property type="entry name" value="Ig_3"/>
    <property type="match status" value="3"/>
</dbReference>
<organism evidence="7 8">
    <name type="scientific">Porites evermanni</name>
    <dbReference type="NCBI Taxonomy" id="104178"/>
    <lineage>
        <taxon>Eukaryota</taxon>
        <taxon>Metazoa</taxon>
        <taxon>Cnidaria</taxon>
        <taxon>Anthozoa</taxon>
        <taxon>Hexacorallia</taxon>
        <taxon>Scleractinia</taxon>
        <taxon>Fungiina</taxon>
        <taxon>Poritidae</taxon>
        <taxon>Porites</taxon>
    </lineage>
</organism>
<evidence type="ECO:0000313" key="8">
    <source>
        <dbReference type="Proteomes" id="UP001159427"/>
    </source>
</evidence>
<dbReference type="InterPro" id="IPR051170">
    <property type="entry name" value="Neural/epithelial_adhesion"/>
</dbReference>
<reference evidence="7 8" key="1">
    <citation type="submission" date="2022-05" db="EMBL/GenBank/DDBJ databases">
        <authorList>
            <consortium name="Genoscope - CEA"/>
            <person name="William W."/>
        </authorList>
    </citation>
    <scope>NUCLEOTIDE SEQUENCE [LARGE SCALE GENOMIC DNA]</scope>
</reference>
<dbReference type="SMART" id="SM00408">
    <property type="entry name" value="IGc2"/>
    <property type="match status" value="3"/>
</dbReference>
<dbReference type="SUPFAM" id="SSF49785">
    <property type="entry name" value="Galactose-binding domain-like"/>
    <property type="match status" value="1"/>
</dbReference>
<sequence>MKGEPGESISSPKVTVSSSHLTVNESNTAVLLCSVSGNPVPQLAWSRVGGVFPSNRTKVSSEGLLQFNKVRLEDAGTYKCVARNILGREEKRASLVVESQPKISLSFGPSHVIKGKNITLPVCHVTGFPSPKITWRKNPGSLVQARTLQKDGRLSVLGVKKSDSGLYKCEASNVLGHDSAVTQLNVVELPRFTVSPPSQLEVSVDQNITVRCQAAGDPQPTITWRKEGGKLPAERSSVSADGTLKIWNLREREDPGRYTCVASSDEIFKATFSTMKVTLKSACVPLGVASKSSIPDARMTASTYYNYEYYPYYGRLNGSRGHGAWCTDTTTDRTDYLQVDMGKEYTVCAVATQGHKDSRTGTTSYKLHFSSNAITWNTYNENNEEKVFSGNQDRNTIVKHSLRRNVKARFVRFYPVSHYTHPCLRVEIFVLK</sequence>
<keyword evidence="2" id="KW-0677">Repeat</keyword>
<keyword evidence="8" id="KW-1185">Reference proteome</keyword>
<accession>A0ABN8RAR4</accession>
<feature type="domain" description="Ig-like" evidence="6">
    <location>
        <begin position="190"/>
        <end position="278"/>
    </location>
</feature>
<keyword evidence="1" id="KW-0732">Signal</keyword>
<dbReference type="Gene3D" id="2.60.120.260">
    <property type="entry name" value="Galactose-binding domain-like"/>
    <property type="match status" value="1"/>
</dbReference>
<keyword evidence="4" id="KW-0393">Immunoglobulin domain</keyword>
<evidence type="ECO:0000256" key="2">
    <source>
        <dbReference type="ARBA" id="ARBA00022737"/>
    </source>
</evidence>
<dbReference type="PROSITE" id="PS50835">
    <property type="entry name" value="IG_LIKE"/>
    <property type="match status" value="3"/>
</dbReference>
<dbReference type="InterPro" id="IPR007110">
    <property type="entry name" value="Ig-like_dom"/>
</dbReference>
<dbReference type="Pfam" id="PF00754">
    <property type="entry name" value="F5_F8_type_C"/>
    <property type="match status" value="1"/>
</dbReference>
<evidence type="ECO:0000256" key="1">
    <source>
        <dbReference type="ARBA" id="ARBA00022729"/>
    </source>
</evidence>
<dbReference type="Proteomes" id="UP001159427">
    <property type="component" value="Unassembled WGS sequence"/>
</dbReference>
<dbReference type="InterPro" id="IPR003599">
    <property type="entry name" value="Ig_sub"/>
</dbReference>
<dbReference type="CDD" id="cd00057">
    <property type="entry name" value="FA58C"/>
    <property type="match status" value="1"/>
</dbReference>
<dbReference type="PROSITE" id="PS01285">
    <property type="entry name" value="FA58C_1"/>
    <property type="match status" value="1"/>
</dbReference>
<dbReference type="InterPro" id="IPR003598">
    <property type="entry name" value="Ig_sub2"/>
</dbReference>